<proteinExistence type="inferred from homology"/>
<protein>
    <submittedName>
        <fullName evidence="6">DMA domain-containing protein</fullName>
    </submittedName>
</protein>
<feature type="compositionally biased region" description="Low complexity" evidence="2">
    <location>
        <begin position="69"/>
        <end position="79"/>
    </location>
</feature>
<organism evidence="6">
    <name type="scientific">Enterobius vermicularis</name>
    <name type="common">Human pinworm</name>
    <dbReference type="NCBI Taxonomy" id="51028"/>
    <lineage>
        <taxon>Eukaryota</taxon>
        <taxon>Metazoa</taxon>
        <taxon>Ecdysozoa</taxon>
        <taxon>Nematoda</taxon>
        <taxon>Chromadorea</taxon>
        <taxon>Rhabditida</taxon>
        <taxon>Spirurina</taxon>
        <taxon>Oxyuridomorpha</taxon>
        <taxon>Oxyuroidea</taxon>
        <taxon>Oxyuridae</taxon>
        <taxon>Enterobius</taxon>
    </lineage>
</organism>
<dbReference type="Pfam" id="PF03474">
    <property type="entry name" value="DMA"/>
    <property type="match status" value="1"/>
</dbReference>
<dbReference type="Proteomes" id="UP000274131">
    <property type="component" value="Unassembled WGS sequence"/>
</dbReference>
<feature type="compositionally biased region" description="Low complexity" evidence="2">
    <location>
        <begin position="50"/>
        <end position="62"/>
    </location>
</feature>
<feature type="region of interest" description="Disordered" evidence="2">
    <location>
        <begin position="164"/>
        <end position="202"/>
    </location>
</feature>
<dbReference type="AlphaFoldDB" id="A0A0N4VIA5"/>
<keyword evidence="5" id="KW-1185">Reference proteome</keyword>
<evidence type="ECO:0000313" key="6">
    <source>
        <dbReference type="WBParaSite" id="EVEC_0001055801-mRNA-1"/>
    </source>
</evidence>
<accession>A0A0N4VIA5</accession>
<evidence type="ECO:0000256" key="2">
    <source>
        <dbReference type="SAM" id="MobiDB-lite"/>
    </source>
</evidence>
<dbReference type="EMBL" id="UXUI01010372">
    <property type="protein sequence ID" value="VDD95150.1"/>
    <property type="molecule type" value="Genomic_DNA"/>
</dbReference>
<evidence type="ECO:0000313" key="4">
    <source>
        <dbReference type="EMBL" id="VDD95150.1"/>
    </source>
</evidence>
<comment type="similarity">
    <text evidence="1">Belongs to the DMRT family.</text>
</comment>
<reference evidence="4 5" key="2">
    <citation type="submission" date="2018-10" db="EMBL/GenBank/DDBJ databases">
        <authorList>
            <consortium name="Pathogen Informatics"/>
        </authorList>
    </citation>
    <scope>NUCLEOTIDE SEQUENCE [LARGE SCALE GENOMIC DNA]</scope>
</reference>
<dbReference type="WBParaSite" id="EVEC_0001055801-mRNA-1">
    <property type="protein sequence ID" value="EVEC_0001055801-mRNA-1"/>
    <property type="gene ID" value="EVEC_0001055801"/>
</dbReference>
<feature type="domain" description="DMA" evidence="3">
    <location>
        <begin position="91"/>
        <end position="125"/>
    </location>
</feature>
<evidence type="ECO:0000256" key="1">
    <source>
        <dbReference type="ARBA" id="ARBA00006834"/>
    </source>
</evidence>
<name>A0A0N4VIA5_ENTVE</name>
<evidence type="ECO:0000259" key="3">
    <source>
        <dbReference type="Pfam" id="PF03474"/>
    </source>
</evidence>
<feature type="region of interest" description="Disordered" evidence="2">
    <location>
        <begin position="42"/>
        <end position="82"/>
    </location>
</feature>
<reference evidence="6" key="1">
    <citation type="submission" date="2017-02" db="UniProtKB">
        <authorList>
            <consortium name="WormBaseParasite"/>
        </authorList>
    </citation>
    <scope>IDENTIFICATION</scope>
</reference>
<gene>
    <name evidence="4" type="ORF">EVEC_LOCUS9901</name>
</gene>
<dbReference type="InterPro" id="IPR005173">
    <property type="entry name" value="DMA"/>
</dbReference>
<dbReference type="OrthoDB" id="6162476at2759"/>
<evidence type="ECO:0000313" key="5">
    <source>
        <dbReference type="Proteomes" id="UP000274131"/>
    </source>
</evidence>
<dbReference type="STRING" id="51028.A0A0N4VIA5"/>
<sequence>MAAQVALKRKQAAEDALALGLRVVAGECTSLDLPQGPLWPFESVSQNQVSETESSSPIPESTTSDDKQSTATTTTTAYQDKQKQHLEKLTPIELLCLLFEDQEKRVLELALEGFNGQLLQAIEHFVCVRQLSRSRKTESRSNFSMSSLLSQSTTTAPFIPNSLSSTTNSFMSPKSSALDLRQNSISETDTQQSLSPANSSTD</sequence>